<protein>
    <submittedName>
        <fullName evidence="1">Uncharacterized protein</fullName>
    </submittedName>
</protein>
<accession>A0A9Q8LBX3</accession>
<dbReference type="Proteomes" id="UP000756132">
    <property type="component" value="Chromosome 2"/>
</dbReference>
<proteinExistence type="predicted"/>
<keyword evidence="2" id="KW-1185">Reference proteome</keyword>
<reference evidence="1" key="2">
    <citation type="journal article" date="2022" name="Microb. Genom.">
        <title>A chromosome-scale genome assembly of the tomato pathogen Cladosporium fulvum reveals a compartmentalized genome architecture and the presence of a dispensable chromosome.</title>
        <authorList>
            <person name="Zaccaron A.Z."/>
            <person name="Chen L.H."/>
            <person name="Samaras A."/>
            <person name="Stergiopoulos I."/>
        </authorList>
    </citation>
    <scope>NUCLEOTIDE SEQUENCE</scope>
    <source>
        <strain evidence="1">Race5_Kim</strain>
    </source>
</reference>
<name>A0A9Q8LBX3_PASFU</name>
<gene>
    <name evidence="1" type="ORF">CLAFUR5_02922</name>
</gene>
<sequence length="105" mass="12148">MTSRLEHGDEGTEVIRVPTPTVEGYFTNAFWERKSSVYSARVVTARTMPWWVVDNSNHMISVYDPKFIEMREDSLDRAAVFEFPTEQEDAADIFQDARGIWAQVD</sequence>
<dbReference type="AlphaFoldDB" id="A0A9Q8LBX3"/>
<dbReference type="KEGG" id="ffu:CLAFUR5_02922"/>
<dbReference type="RefSeq" id="XP_047758294.1">
    <property type="nucleotide sequence ID" value="XM_047902070.1"/>
</dbReference>
<evidence type="ECO:0000313" key="2">
    <source>
        <dbReference type="Proteomes" id="UP000756132"/>
    </source>
</evidence>
<evidence type="ECO:0000313" key="1">
    <source>
        <dbReference type="EMBL" id="UJO13928.1"/>
    </source>
</evidence>
<dbReference type="GeneID" id="71982800"/>
<reference evidence="1" key="1">
    <citation type="submission" date="2021-12" db="EMBL/GenBank/DDBJ databases">
        <authorList>
            <person name="Zaccaron A."/>
            <person name="Stergiopoulos I."/>
        </authorList>
    </citation>
    <scope>NUCLEOTIDE SEQUENCE</scope>
    <source>
        <strain evidence="1">Race5_Kim</strain>
    </source>
</reference>
<organism evidence="1 2">
    <name type="scientific">Passalora fulva</name>
    <name type="common">Tomato leaf mold</name>
    <name type="synonym">Cladosporium fulvum</name>
    <dbReference type="NCBI Taxonomy" id="5499"/>
    <lineage>
        <taxon>Eukaryota</taxon>
        <taxon>Fungi</taxon>
        <taxon>Dikarya</taxon>
        <taxon>Ascomycota</taxon>
        <taxon>Pezizomycotina</taxon>
        <taxon>Dothideomycetes</taxon>
        <taxon>Dothideomycetidae</taxon>
        <taxon>Mycosphaerellales</taxon>
        <taxon>Mycosphaerellaceae</taxon>
        <taxon>Fulvia</taxon>
    </lineage>
</organism>
<dbReference type="EMBL" id="CP090164">
    <property type="protein sequence ID" value="UJO13928.1"/>
    <property type="molecule type" value="Genomic_DNA"/>
</dbReference>